<proteinExistence type="inferred from homology"/>
<dbReference type="RefSeq" id="WP_264881856.1">
    <property type="nucleotide sequence ID" value="NZ_JAPDOB010000001.1"/>
</dbReference>
<evidence type="ECO:0000256" key="2">
    <source>
        <dbReference type="ARBA" id="ARBA00006939"/>
    </source>
</evidence>
<keyword evidence="3" id="KW-1003">Cell membrane</keyword>
<protein>
    <submittedName>
        <fullName evidence="6">ZIP family zinc transporter</fullName>
    </submittedName>
</protein>
<feature type="transmembrane region" description="Helical" evidence="5">
    <location>
        <begin position="64"/>
        <end position="85"/>
    </location>
</feature>
<reference evidence="6 7" key="1">
    <citation type="submission" date="2022-10" db="EMBL/GenBank/DDBJ databases">
        <title>Sphingomonas sp.</title>
        <authorList>
            <person name="Jin C."/>
        </authorList>
    </citation>
    <scope>NUCLEOTIDE SEQUENCE [LARGE SCALE GENOMIC DNA]</scope>
    <source>
        <strain evidence="6 7">BN140010</strain>
    </source>
</reference>
<evidence type="ECO:0000313" key="6">
    <source>
        <dbReference type="EMBL" id="MCW3797565.1"/>
    </source>
</evidence>
<keyword evidence="5" id="KW-1133">Transmembrane helix</keyword>
<feature type="transmembrane region" description="Helical" evidence="5">
    <location>
        <begin position="6"/>
        <end position="27"/>
    </location>
</feature>
<keyword evidence="5" id="KW-0472">Membrane</keyword>
<dbReference type="PANTHER" id="PTHR11040:SF211">
    <property type="entry name" value="ZINC TRANSPORTER ZIP11"/>
    <property type="match status" value="1"/>
</dbReference>
<comment type="similarity">
    <text evidence="2">Belongs to the ZIP transporter (TC 2.A.5) family.</text>
</comment>
<feature type="transmembrane region" description="Helical" evidence="5">
    <location>
        <begin position="34"/>
        <end position="52"/>
    </location>
</feature>
<evidence type="ECO:0000256" key="4">
    <source>
        <dbReference type="ARBA" id="ARBA00022833"/>
    </source>
</evidence>
<feature type="transmembrane region" description="Helical" evidence="5">
    <location>
        <begin position="171"/>
        <end position="196"/>
    </location>
</feature>
<feature type="transmembrane region" description="Helical" evidence="5">
    <location>
        <begin position="129"/>
        <end position="151"/>
    </location>
</feature>
<feature type="transmembrane region" description="Helical" evidence="5">
    <location>
        <begin position="232"/>
        <end position="250"/>
    </location>
</feature>
<keyword evidence="7" id="KW-1185">Reference proteome</keyword>
<accession>A0ABT3JER7</accession>
<gene>
    <name evidence="6" type="ORF">OMW55_07085</name>
</gene>
<comment type="caution">
    <text evidence="6">The sequence shown here is derived from an EMBL/GenBank/DDBJ whole genome shotgun (WGS) entry which is preliminary data.</text>
</comment>
<evidence type="ECO:0000256" key="1">
    <source>
        <dbReference type="ARBA" id="ARBA00004651"/>
    </source>
</evidence>
<sequence length="253" mass="25464">MPVAIQAGLWGLLSGSALLLGALVGWYARLPQRLIAAIMAFGAGVLISALSFELMDEAWKQGGFLPVAGGFLSGATIYTAANWVLAHRGARHRKRSGASGKRDQQAAEHPNNGLALALGALLDGIPESIVIGVSLIQGGAVGVVAVIAVFLSNLPEGLSSAAGLKQEGKSAAYNFGLWTGIALISGAAAAIGYVAFAGVDPGVVAFVQAVAAGAILAMIVDTMVPEASEGTHDFAGLISVSGFLVAFALSKLG</sequence>
<feature type="transmembrane region" description="Helical" evidence="5">
    <location>
        <begin position="203"/>
        <end position="220"/>
    </location>
</feature>
<evidence type="ECO:0000313" key="7">
    <source>
        <dbReference type="Proteomes" id="UP001526246"/>
    </source>
</evidence>
<evidence type="ECO:0000256" key="3">
    <source>
        <dbReference type="ARBA" id="ARBA00022475"/>
    </source>
</evidence>
<dbReference type="EMBL" id="JAPDOB010000001">
    <property type="protein sequence ID" value="MCW3797565.1"/>
    <property type="molecule type" value="Genomic_DNA"/>
</dbReference>
<dbReference type="Proteomes" id="UP001526246">
    <property type="component" value="Unassembled WGS sequence"/>
</dbReference>
<keyword evidence="5" id="KW-0812">Transmembrane</keyword>
<dbReference type="PANTHER" id="PTHR11040">
    <property type="entry name" value="ZINC/IRON TRANSPORTER"/>
    <property type="match status" value="1"/>
</dbReference>
<keyword evidence="4" id="KW-0862">Zinc</keyword>
<comment type="subcellular location">
    <subcellularLocation>
        <location evidence="1">Cell membrane</location>
        <topology evidence="1">Multi-pass membrane protein</topology>
    </subcellularLocation>
</comment>
<evidence type="ECO:0000256" key="5">
    <source>
        <dbReference type="SAM" id="Phobius"/>
    </source>
</evidence>
<name>A0ABT3JER7_9SPHN</name>
<organism evidence="6 7">
    <name type="scientific">Sphingomonas arvum</name>
    <dbReference type="NCBI Taxonomy" id="2992113"/>
    <lineage>
        <taxon>Bacteria</taxon>
        <taxon>Pseudomonadati</taxon>
        <taxon>Pseudomonadota</taxon>
        <taxon>Alphaproteobacteria</taxon>
        <taxon>Sphingomonadales</taxon>
        <taxon>Sphingomonadaceae</taxon>
        <taxon>Sphingomonas</taxon>
    </lineage>
</organism>